<sequence>MKKPLSLLFVVLIPLNGCAGGLLASSGSSWVELPTPPTSETDSTGVAETLALQGVDLVRIYTTNFETVVITDPEIYRDSIISTTGRPPNGIALKDVVRWERGEVLSSQIGAGAKKYWWPIVVVGGFVALLVALWNQMNEPCGFC</sequence>
<gene>
    <name evidence="2" type="ORF">METZ01_LOCUS266192</name>
</gene>
<reference evidence="2" key="1">
    <citation type="submission" date="2018-05" db="EMBL/GenBank/DDBJ databases">
        <authorList>
            <person name="Lanie J.A."/>
            <person name="Ng W.-L."/>
            <person name="Kazmierczak K.M."/>
            <person name="Andrzejewski T.M."/>
            <person name="Davidsen T.M."/>
            <person name="Wayne K.J."/>
            <person name="Tettelin H."/>
            <person name="Glass J.I."/>
            <person name="Rusch D."/>
            <person name="Podicherti R."/>
            <person name="Tsui H.-C.T."/>
            <person name="Winkler M.E."/>
        </authorList>
    </citation>
    <scope>NUCLEOTIDE SEQUENCE</scope>
</reference>
<dbReference type="AlphaFoldDB" id="A0A382JNH9"/>
<feature type="transmembrane region" description="Helical" evidence="1">
    <location>
        <begin position="116"/>
        <end position="134"/>
    </location>
</feature>
<keyword evidence="1" id="KW-0472">Membrane</keyword>
<evidence type="ECO:0000313" key="2">
    <source>
        <dbReference type="EMBL" id="SVC13338.1"/>
    </source>
</evidence>
<dbReference type="EMBL" id="UINC01075296">
    <property type="protein sequence ID" value="SVC13338.1"/>
    <property type="molecule type" value="Genomic_DNA"/>
</dbReference>
<evidence type="ECO:0000256" key="1">
    <source>
        <dbReference type="SAM" id="Phobius"/>
    </source>
</evidence>
<protein>
    <submittedName>
        <fullName evidence="2">Uncharacterized protein</fullName>
    </submittedName>
</protein>
<proteinExistence type="predicted"/>
<keyword evidence="1" id="KW-0812">Transmembrane</keyword>
<accession>A0A382JNH9</accession>
<organism evidence="2">
    <name type="scientific">marine metagenome</name>
    <dbReference type="NCBI Taxonomy" id="408172"/>
    <lineage>
        <taxon>unclassified sequences</taxon>
        <taxon>metagenomes</taxon>
        <taxon>ecological metagenomes</taxon>
    </lineage>
</organism>
<name>A0A382JNH9_9ZZZZ</name>
<keyword evidence="1" id="KW-1133">Transmembrane helix</keyword>